<evidence type="ECO:0000256" key="1">
    <source>
        <dbReference type="SAM" id="MobiDB-lite"/>
    </source>
</evidence>
<proteinExistence type="predicted"/>
<reference key="3">
    <citation type="submission" date="2014-02" db="EMBL/GenBank/DDBJ databases">
        <title>A revised Fusarium graminearum genomic reference sequence using whole shotgun re-sequencing.</title>
        <authorList>
            <person name="King R."/>
            <person name="Urban M."/>
            <person name="Hassani-Pak K."/>
            <person name="Hammond-Kosack K."/>
        </authorList>
    </citation>
    <scope>NUCLEOTIDE SEQUENCE</scope>
    <source>
        <strain>PH-1</strain>
    </source>
</reference>
<reference evidence="3" key="5">
    <citation type="submission" date="2017-01" db="UniProtKB">
        <authorList>
            <consortium name="EnsemblFungi"/>
        </authorList>
    </citation>
    <scope>IDENTIFICATION</scope>
    <source>
        <strain evidence="3">PH-1 / ATCC MYA-4620 / FGSC 9075 / NRRL 31084</strain>
    </source>
</reference>
<evidence type="ECO:0000313" key="2">
    <source>
        <dbReference type="EMBL" id="CEF75902.1"/>
    </source>
</evidence>
<sequence length="237" mass="27384">MSDSDLMKEWVVVHRERLAPGNQPDSAAAPKTPHTSDLRETKELRYEYALKIEAALRCSRCVREPDYRLSAIYASIILLVPISTLEDGGFLDYKQEGYSLKSALLDIETLVGHYLRKSHEDRSEPKEEPETANPSAQQPEVEFIDKVATAMNYSDASNKYWNMVCIDDQLWSWWPSAYFGLKCLGVKPKQSLESESLEEPEFEVEIQFNWLCSRREEPDDLVYLEDDVNDMREMAEM</sequence>
<dbReference type="RefSeq" id="XP_011319458.1">
    <property type="nucleotide sequence ID" value="XM_011321156.1"/>
</dbReference>
<organism evidence="2 4">
    <name type="scientific">Gibberella zeae (strain ATCC MYA-4620 / CBS 123657 / FGSC 9075 / NRRL 31084 / PH-1)</name>
    <name type="common">Wheat head blight fungus</name>
    <name type="synonym">Fusarium graminearum</name>
    <dbReference type="NCBI Taxonomy" id="229533"/>
    <lineage>
        <taxon>Eukaryota</taxon>
        <taxon>Fungi</taxon>
        <taxon>Dikarya</taxon>
        <taxon>Ascomycota</taxon>
        <taxon>Pezizomycotina</taxon>
        <taxon>Sordariomycetes</taxon>
        <taxon>Hypocreomycetidae</taxon>
        <taxon>Hypocreales</taxon>
        <taxon>Nectriaceae</taxon>
        <taxon>Fusarium</taxon>
    </lineage>
</organism>
<accession>I1S179</accession>
<dbReference type="AlphaFoldDB" id="I1S179"/>
<keyword evidence="4" id="KW-1185">Reference proteome</keyword>
<dbReference type="Proteomes" id="UP000070720">
    <property type="component" value="Chromosome 1"/>
</dbReference>
<name>I1S179_GIBZE</name>
<protein>
    <submittedName>
        <fullName evidence="2">Chromosome 1, complete genome</fullName>
    </submittedName>
</protein>
<dbReference type="VEuPathDB" id="FungiDB:FGRAMPH1_01G08197"/>
<evidence type="ECO:0000313" key="4">
    <source>
        <dbReference type="Proteomes" id="UP000070720"/>
    </source>
</evidence>
<reference evidence="2 4" key="4">
    <citation type="journal article" date="2015" name="BMC Genomics">
        <title>The completed genome sequence of the pathogenic ascomycete fungus Fusarium graminearum.</title>
        <authorList>
            <person name="King R."/>
            <person name="Urban M."/>
            <person name="Hammond-Kosack M.C."/>
            <person name="Hassani-Pak K."/>
            <person name="Hammond-Kosack K.E."/>
        </authorList>
    </citation>
    <scope>NUCLEOTIDE SEQUENCE [LARGE SCALE GENOMIC DNA]</scope>
    <source>
        <strain evidence="4">ATCC MYA-4620 / CBS 123657 / FGSC 9075 / NRRL 31084 / PH-1</strain>
        <strain evidence="2">PH-1</strain>
    </source>
</reference>
<evidence type="ECO:0000313" key="3">
    <source>
        <dbReference type="EnsemblFungi" id="CEF75902"/>
    </source>
</evidence>
<dbReference type="InParanoid" id="I1S179"/>
<feature type="region of interest" description="Disordered" evidence="1">
    <location>
        <begin position="18"/>
        <end position="37"/>
    </location>
</feature>
<dbReference type="HOGENOM" id="CLU_1170719_0_0_1"/>
<reference evidence="3 4" key="2">
    <citation type="journal article" date="2010" name="Nature">
        <title>Comparative genomics reveals mobile pathogenicity chromosomes in Fusarium.</title>
        <authorList>
            <person name="Ma L.J."/>
            <person name="van der Does H.C."/>
            <person name="Borkovich K.A."/>
            <person name="Coleman J.J."/>
            <person name="Daboussi M.J."/>
            <person name="Di Pietro A."/>
            <person name="Dufresne M."/>
            <person name="Freitag M."/>
            <person name="Grabherr M."/>
            <person name="Henrissat B."/>
            <person name="Houterman P.M."/>
            <person name="Kang S."/>
            <person name="Shim W.B."/>
            <person name="Woloshuk C."/>
            <person name="Xie X."/>
            <person name="Xu J.R."/>
            <person name="Antoniw J."/>
            <person name="Baker S.E."/>
            <person name="Bluhm B.H."/>
            <person name="Breakspear A."/>
            <person name="Brown D.W."/>
            <person name="Butchko R.A."/>
            <person name="Chapman S."/>
            <person name="Coulson R."/>
            <person name="Coutinho P.M."/>
            <person name="Danchin E.G."/>
            <person name="Diener A."/>
            <person name="Gale L.R."/>
            <person name="Gardiner D.M."/>
            <person name="Goff S."/>
            <person name="Hammond-Kosack K.E."/>
            <person name="Hilburn K."/>
            <person name="Hua-Van A."/>
            <person name="Jonkers W."/>
            <person name="Kazan K."/>
            <person name="Kodira C.D."/>
            <person name="Koehrsen M."/>
            <person name="Kumar L."/>
            <person name="Lee Y.H."/>
            <person name="Li L."/>
            <person name="Manners J.M."/>
            <person name="Miranda-Saavedra D."/>
            <person name="Mukherjee M."/>
            <person name="Park G."/>
            <person name="Park J."/>
            <person name="Park S.Y."/>
            <person name="Proctor R.H."/>
            <person name="Regev A."/>
            <person name="Ruiz-Roldan M.C."/>
            <person name="Sain D."/>
            <person name="Sakthikumar S."/>
            <person name="Sykes S."/>
            <person name="Schwartz D.C."/>
            <person name="Turgeon B.G."/>
            <person name="Wapinski I."/>
            <person name="Yoder O."/>
            <person name="Young S."/>
            <person name="Zeng Q."/>
            <person name="Zhou S."/>
            <person name="Galagan J."/>
            <person name="Cuomo C.A."/>
            <person name="Kistler H.C."/>
            <person name="Rep M."/>
        </authorList>
    </citation>
    <scope>GENOME REANNOTATION</scope>
    <source>
        <strain evidence="4">ATCC MYA-4620 / CBS 123657 / FGSC 9075 / NRRL 31084 / PH-1</strain>
        <strain evidence="3">PH-1 / ATCC MYA-4620 / FGSC 9075 / NRRL 31084</strain>
    </source>
</reference>
<dbReference type="EnsemblFungi" id="CEF75902">
    <property type="protein sequence ID" value="CEF75902"/>
    <property type="gene ID" value="FGRRES_10477"/>
</dbReference>
<feature type="compositionally biased region" description="Basic and acidic residues" evidence="1">
    <location>
        <begin position="118"/>
        <end position="129"/>
    </location>
</feature>
<reference evidence="3 4" key="1">
    <citation type="journal article" date="2007" name="Science">
        <title>The Fusarium graminearum genome reveals a link between localized polymorphism and pathogen specialization.</title>
        <authorList>
            <person name="Cuomo C.A."/>
            <person name="Gueldener U."/>
            <person name="Xu J.-R."/>
            <person name="Trail F."/>
            <person name="Turgeon B.G."/>
            <person name="Di Pietro A."/>
            <person name="Walton J.D."/>
            <person name="Ma L.-J."/>
            <person name="Baker S.E."/>
            <person name="Rep M."/>
            <person name="Adam G."/>
            <person name="Antoniw J."/>
            <person name="Baldwin T."/>
            <person name="Calvo S.E."/>
            <person name="Chang Y.-L."/>
            <person name="DeCaprio D."/>
            <person name="Gale L.R."/>
            <person name="Gnerre S."/>
            <person name="Goswami R.S."/>
            <person name="Hammond-Kosack K."/>
            <person name="Harris L.J."/>
            <person name="Hilburn K."/>
            <person name="Kennell J.C."/>
            <person name="Kroken S."/>
            <person name="Magnuson J.K."/>
            <person name="Mannhaupt G."/>
            <person name="Mauceli E.W."/>
            <person name="Mewes H.-W."/>
            <person name="Mitterbauer R."/>
            <person name="Muehlbauer G."/>
            <person name="Muensterkoetter M."/>
            <person name="Nelson D."/>
            <person name="O'Donnell K."/>
            <person name="Ouellet T."/>
            <person name="Qi W."/>
            <person name="Quesneville H."/>
            <person name="Roncero M.I.G."/>
            <person name="Seong K.-Y."/>
            <person name="Tetko I.V."/>
            <person name="Urban M."/>
            <person name="Waalwijk C."/>
            <person name="Ward T.J."/>
            <person name="Yao J."/>
            <person name="Birren B.W."/>
            <person name="Kistler H.C."/>
        </authorList>
    </citation>
    <scope>NUCLEOTIDE SEQUENCE [LARGE SCALE GENOMIC DNA]</scope>
    <source>
        <strain evidence="4">ATCC MYA-4620 / CBS 123657 / FGSC 9075 / NRRL 31084 / PH-1</strain>
        <strain evidence="3">PH-1 / ATCC MYA-4620 / FGSC 9075 / NRRL 31084</strain>
    </source>
</reference>
<dbReference type="EMBL" id="HG970332">
    <property type="protein sequence ID" value="CEF75902.1"/>
    <property type="molecule type" value="Genomic_DNA"/>
</dbReference>
<dbReference type="OrthoDB" id="5416097at2759"/>
<gene>
    <name evidence="3" type="primary">FG10477.1</name>
    <name evidence="2" type="ORF">FGRAMPH1_01T08197</name>
</gene>
<feature type="region of interest" description="Disordered" evidence="1">
    <location>
        <begin position="118"/>
        <end position="139"/>
    </location>
</feature>
<dbReference type="KEGG" id="fgr:FGSG_10477"/>